<dbReference type="InterPro" id="IPR023833">
    <property type="entry name" value="Signal_pept_SipW-depend-type"/>
</dbReference>
<keyword evidence="3" id="KW-1185">Reference proteome</keyword>
<accession>A0ABU2AXM6</accession>
<comment type="caution">
    <text evidence="2">The sequence shown here is derived from an EMBL/GenBank/DDBJ whole genome shotgun (WGS) entry which is preliminary data.</text>
</comment>
<name>A0ABU2AXM6_9MICC</name>
<dbReference type="RefSeq" id="WP_310170606.1">
    <property type="nucleotide sequence ID" value="NZ_BAABHE010000002.1"/>
</dbReference>
<sequence>MSRDETPSQHRSSRRTLRQRRRDGQGQRRRKIQALAAGGLVLGVGASATLAAWTDEEMTTGQFTTGEFALEANTLGKDWESTETIHFENTALAPGHSVYAPVVLRLSPDTTVDGDITVSGLGDTEGLNTALRFRAVTVDPVTDATDMTCTEGTFDSYDTYVFGENGEYVSMSGAADASTTQHLQVGEGETVAYCFEVQLDPEATNETQNLTADYSWTFHAQSVTP</sequence>
<evidence type="ECO:0000313" key="2">
    <source>
        <dbReference type="EMBL" id="MDR7346105.1"/>
    </source>
</evidence>
<reference evidence="2 3" key="1">
    <citation type="submission" date="2023-07" db="EMBL/GenBank/DDBJ databases">
        <title>Sequencing the genomes of 1000 actinobacteria strains.</title>
        <authorList>
            <person name="Klenk H.-P."/>
        </authorList>
    </citation>
    <scope>NUCLEOTIDE SEQUENCE [LARGE SCALE GENOMIC DNA]</scope>
    <source>
        <strain evidence="2 3">DSM 22966</strain>
    </source>
</reference>
<dbReference type="NCBIfam" id="TIGR04088">
    <property type="entry name" value="cognate_SipW"/>
    <property type="match status" value="1"/>
</dbReference>
<evidence type="ECO:0000256" key="1">
    <source>
        <dbReference type="SAM" id="MobiDB-lite"/>
    </source>
</evidence>
<evidence type="ECO:0000313" key="3">
    <source>
        <dbReference type="Proteomes" id="UP001183794"/>
    </source>
</evidence>
<feature type="region of interest" description="Disordered" evidence="1">
    <location>
        <begin position="1"/>
        <end position="29"/>
    </location>
</feature>
<proteinExistence type="predicted"/>
<dbReference type="Proteomes" id="UP001183794">
    <property type="component" value="Unassembled WGS sequence"/>
</dbReference>
<protein>
    <submittedName>
        <fullName evidence="2">Ribosomally synthesized peptide with SipW-like signal peptide</fullName>
    </submittedName>
</protein>
<dbReference type="EMBL" id="JAVDYJ010000001">
    <property type="protein sequence ID" value="MDR7346105.1"/>
    <property type="molecule type" value="Genomic_DNA"/>
</dbReference>
<organism evidence="2 3">
    <name type="scientific">Enteractinococcus fodinae</name>
    <dbReference type="NCBI Taxonomy" id="684663"/>
    <lineage>
        <taxon>Bacteria</taxon>
        <taxon>Bacillati</taxon>
        <taxon>Actinomycetota</taxon>
        <taxon>Actinomycetes</taxon>
        <taxon>Micrococcales</taxon>
        <taxon>Micrococcaceae</taxon>
    </lineage>
</organism>
<gene>
    <name evidence="2" type="ORF">J2S62_000362</name>
</gene>
<feature type="compositionally biased region" description="Basic residues" evidence="1">
    <location>
        <begin position="11"/>
        <end position="29"/>
    </location>
</feature>